<organism evidence="2 3">
    <name type="scientific">Camellia sinensis</name>
    <name type="common">Tea plant</name>
    <name type="synonym">Thea sinensis</name>
    <dbReference type="NCBI Taxonomy" id="4442"/>
    <lineage>
        <taxon>Eukaryota</taxon>
        <taxon>Viridiplantae</taxon>
        <taxon>Streptophyta</taxon>
        <taxon>Embryophyta</taxon>
        <taxon>Tracheophyta</taxon>
        <taxon>Spermatophyta</taxon>
        <taxon>Magnoliopsida</taxon>
        <taxon>eudicotyledons</taxon>
        <taxon>Gunneridae</taxon>
        <taxon>Pentapetalae</taxon>
        <taxon>asterids</taxon>
        <taxon>Ericales</taxon>
        <taxon>Theaceae</taxon>
        <taxon>Camellia</taxon>
    </lineage>
</organism>
<proteinExistence type="predicted"/>
<keyword evidence="3" id="KW-1185">Reference proteome</keyword>
<keyword evidence="1" id="KW-1133">Transmembrane helix</keyword>
<gene>
    <name evidence="2" type="ORF">HYC85_014179</name>
</gene>
<evidence type="ECO:0000256" key="1">
    <source>
        <dbReference type="SAM" id="Phobius"/>
    </source>
</evidence>
<comment type="caution">
    <text evidence="2">The sequence shown here is derived from an EMBL/GenBank/DDBJ whole genome shotgun (WGS) entry which is preliminary data.</text>
</comment>
<reference evidence="2 3" key="2">
    <citation type="submission" date="2020-07" db="EMBL/GenBank/DDBJ databases">
        <title>Genome assembly of wild tea tree DASZ reveals pedigree and selection history of tea varieties.</title>
        <authorList>
            <person name="Zhang W."/>
        </authorList>
    </citation>
    <scope>NUCLEOTIDE SEQUENCE [LARGE SCALE GENOMIC DNA]</scope>
    <source>
        <strain evidence="3">cv. G240</strain>
        <tissue evidence="2">Leaf</tissue>
    </source>
</reference>
<protein>
    <submittedName>
        <fullName evidence="2">Uncharacterized protein</fullName>
    </submittedName>
</protein>
<dbReference type="EMBL" id="JACBKZ010000006">
    <property type="protein sequence ID" value="KAF5948222.1"/>
    <property type="molecule type" value="Genomic_DNA"/>
</dbReference>
<dbReference type="AlphaFoldDB" id="A0A7J7H5H7"/>
<evidence type="ECO:0000313" key="3">
    <source>
        <dbReference type="Proteomes" id="UP000593564"/>
    </source>
</evidence>
<accession>A0A7J7H5H7</accession>
<keyword evidence="1" id="KW-0472">Membrane</keyword>
<keyword evidence="1" id="KW-0812">Transmembrane</keyword>
<sequence length="66" mass="7451">MVLLSTTISPSPTLLWWLGFWSNLVVGWGSKRLGRKRKRANRYGEVCRSGYEEYGKGFEVVKKGGG</sequence>
<evidence type="ECO:0000313" key="2">
    <source>
        <dbReference type="EMBL" id="KAF5948222.1"/>
    </source>
</evidence>
<name>A0A7J7H5H7_CAMSI</name>
<dbReference type="Proteomes" id="UP000593564">
    <property type="component" value="Unassembled WGS sequence"/>
</dbReference>
<feature type="transmembrane region" description="Helical" evidence="1">
    <location>
        <begin position="14"/>
        <end position="30"/>
    </location>
</feature>
<reference evidence="3" key="1">
    <citation type="journal article" date="2020" name="Nat. Commun.">
        <title>Genome assembly of wild tea tree DASZ reveals pedigree and selection history of tea varieties.</title>
        <authorList>
            <person name="Zhang W."/>
            <person name="Zhang Y."/>
            <person name="Qiu H."/>
            <person name="Guo Y."/>
            <person name="Wan H."/>
            <person name="Zhang X."/>
            <person name="Scossa F."/>
            <person name="Alseekh S."/>
            <person name="Zhang Q."/>
            <person name="Wang P."/>
            <person name="Xu L."/>
            <person name="Schmidt M.H."/>
            <person name="Jia X."/>
            <person name="Li D."/>
            <person name="Zhu A."/>
            <person name="Guo F."/>
            <person name="Chen W."/>
            <person name="Ni D."/>
            <person name="Usadel B."/>
            <person name="Fernie A.R."/>
            <person name="Wen W."/>
        </authorList>
    </citation>
    <scope>NUCLEOTIDE SEQUENCE [LARGE SCALE GENOMIC DNA]</scope>
    <source>
        <strain evidence="3">cv. G240</strain>
    </source>
</reference>